<evidence type="ECO:0000313" key="3">
    <source>
        <dbReference type="Proteomes" id="UP001596044"/>
    </source>
</evidence>
<keyword evidence="3" id="KW-1185">Reference proteome</keyword>
<comment type="caution">
    <text evidence="2">The sequence shown here is derived from an EMBL/GenBank/DDBJ whole genome shotgun (WGS) entry which is preliminary data.</text>
</comment>
<dbReference type="RefSeq" id="WP_377524883.1">
    <property type="nucleotide sequence ID" value="NZ_JBHSMJ010000017.1"/>
</dbReference>
<reference evidence="3" key="1">
    <citation type="journal article" date="2019" name="Int. J. Syst. Evol. Microbiol.">
        <title>The Global Catalogue of Microorganisms (GCM) 10K type strain sequencing project: providing services to taxonomists for standard genome sequencing and annotation.</title>
        <authorList>
            <consortium name="The Broad Institute Genomics Platform"/>
            <consortium name="The Broad Institute Genome Sequencing Center for Infectious Disease"/>
            <person name="Wu L."/>
            <person name="Ma J."/>
        </authorList>
    </citation>
    <scope>NUCLEOTIDE SEQUENCE [LARGE SCALE GENOMIC DNA]</scope>
    <source>
        <strain evidence="3">KACC 11904</strain>
    </source>
</reference>
<dbReference type="Pfam" id="PF14192">
    <property type="entry name" value="DUF4314"/>
    <property type="match status" value="1"/>
</dbReference>
<protein>
    <submittedName>
        <fullName evidence="2">DUF4314 domain-containing protein</fullName>
    </submittedName>
</protein>
<gene>
    <name evidence="2" type="ORF">ACFPOG_12975</name>
</gene>
<dbReference type="EMBL" id="JBHSMJ010000017">
    <property type="protein sequence ID" value="MFC5449177.1"/>
    <property type="molecule type" value="Genomic_DNA"/>
</dbReference>
<sequence length="82" mass="9479">MNCYEIISYDKDSSYIAKMREDHPEGTTIVLIHLNNLFFPVRTKRGVVKFVDEAGCVCVDFGGNLVSLNYRFGDRWRIITET</sequence>
<dbReference type="Proteomes" id="UP001596044">
    <property type="component" value="Unassembled WGS sequence"/>
</dbReference>
<accession>A0ABW0K8Z4</accession>
<proteinExistence type="predicted"/>
<dbReference type="InterPro" id="IPR025463">
    <property type="entry name" value="DUF4314"/>
</dbReference>
<feature type="domain" description="DUF4314" evidence="1">
    <location>
        <begin position="14"/>
        <end position="61"/>
    </location>
</feature>
<organism evidence="2 3">
    <name type="scientific">Paenibacillus aestuarii</name>
    <dbReference type="NCBI Taxonomy" id="516965"/>
    <lineage>
        <taxon>Bacteria</taxon>
        <taxon>Bacillati</taxon>
        <taxon>Bacillota</taxon>
        <taxon>Bacilli</taxon>
        <taxon>Bacillales</taxon>
        <taxon>Paenibacillaceae</taxon>
        <taxon>Paenibacillus</taxon>
    </lineage>
</organism>
<evidence type="ECO:0000313" key="2">
    <source>
        <dbReference type="EMBL" id="MFC5449177.1"/>
    </source>
</evidence>
<name>A0ABW0K8Z4_9BACL</name>
<evidence type="ECO:0000259" key="1">
    <source>
        <dbReference type="Pfam" id="PF14192"/>
    </source>
</evidence>